<dbReference type="Pfam" id="PF19348">
    <property type="entry name" value="DUF5926"/>
    <property type="match status" value="1"/>
</dbReference>
<keyword evidence="3" id="KW-1185">Reference proteome</keyword>
<dbReference type="AlphaFoldDB" id="A0A4Q9V2N3"/>
<sequence>MGKKSRRIKENKPKRARVQFVDRPFEGLPFEADLVAMSEIIPAATLPVRTTEEHGAEEILLVTMLPQMVGAIRRSDGKLLVAAQTVMSSGAASTDIADRILWGLELENGETFNQTEQPEPGSRLQDILDLSFESKLQLEEDFGFWIGEDEASKPDVAEAIKQTKDQIIPTALVEGVEGAFWTRMQREFVRWVRKEDEDSILNALARLQTRRELTFDGARFVGAFRAQGLLIPVFELEPGTEASELSQPMAEFDKVLTAEIDSSAALTPDERRAKAGIVSRQVTLR</sequence>
<dbReference type="OrthoDB" id="5512013at2"/>
<evidence type="ECO:0000313" key="3">
    <source>
        <dbReference type="Proteomes" id="UP000293036"/>
    </source>
</evidence>
<name>A0A4Q9V2N3_9ACTO</name>
<organism evidence="2 3">
    <name type="scientific">Arcanobacterium bovis</name>
    <dbReference type="NCBI Taxonomy" id="2529275"/>
    <lineage>
        <taxon>Bacteria</taxon>
        <taxon>Bacillati</taxon>
        <taxon>Actinomycetota</taxon>
        <taxon>Actinomycetes</taxon>
        <taxon>Actinomycetales</taxon>
        <taxon>Actinomycetaceae</taxon>
        <taxon>Arcanobacterium</taxon>
    </lineage>
</organism>
<evidence type="ECO:0000313" key="2">
    <source>
        <dbReference type="EMBL" id="TBW23868.1"/>
    </source>
</evidence>
<reference evidence="2 3" key="1">
    <citation type="submission" date="2019-02" db="EMBL/GenBank/DDBJ databases">
        <title>Arcanobacterium bovis sp. nov., isolated from the milk of a cow with mastitis.</title>
        <authorList>
            <person name="Sammra O."/>
            <person name="Foster G."/>
            <person name="Hassan A."/>
            <person name="Alssahen M."/>
            <person name="Laemmler C."/>
            <person name="Borowiak M."/>
            <person name="Malorny B."/>
            <person name="Abdulmawjood A."/>
        </authorList>
    </citation>
    <scope>NUCLEOTIDE SEQUENCE [LARGE SCALE GENOMIC DNA]</scope>
    <source>
        <strain evidence="2 3">C605018/01/1</strain>
    </source>
</reference>
<evidence type="ECO:0000259" key="1">
    <source>
        <dbReference type="Pfam" id="PF19348"/>
    </source>
</evidence>
<accession>A0A4Q9V2N3</accession>
<dbReference type="InterPro" id="IPR045970">
    <property type="entry name" value="DUF5926"/>
</dbReference>
<gene>
    <name evidence="2" type="ORF">EZJ44_01705</name>
</gene>
<comment type="caution">
    <text evidence="2">The sequence shown here is derived from an EMBL/GenBank/DDBJ whole genome shotgun (WGS) entry which is preliminary data.</text>
</comment>
<protein>
    <submittedName>
        <fullName evidence="2">Topoisomerase II</fullName>
    </submittedName>
</protein>
<feature type="domain" description="DUF5926" evidence="1">
    <location>
        <begin position="24"/>
        <end position="285"/>
    </location>
</feature>
<keyword evidence="2" id="KW-0413">Isomerase</keyword>
<dbReference type="GO" id="GO:0016853">
    <property type="term" value="F:isomerase activity"/>
    <property type="evidence" value="ECO:0007669"/>
    <property type="project" value="UniProtKB-KW"/>
</dbReference>
<proteinExistence type="predicted"/>
<dbReference type="Proteomes" id="UP000293036">
    <property type="component" value="Unassembled WGS sequence"/>
</dbReference>
<dbReference type="EMBL" id="SJDT01000001">
    <property type="protein sequence ID" value="TBW23868.1"/>
    <property type="molecule type" value="Genomic_DNA"/>
</dbReference>
<dbReference type="RefSeq" id="WP_131279477.1">
    <property type="nucleotide sequence ID" value="NZ_JBHSLR010000009.1"/>
</dbReference>